<dbReference type="OrthoDB" id="1649877at2759"/>
<dbReference type="AlphaFoldDB" id="U6KEZ7"/>
<dbReference type="Proteomes" id="UP000030744">
    <property type="component" value="Unassembled WGS sequence"/>
</dbReference>
<dbReference type="SUPFAM" id="SSF57829">
    <property type="entry name" value="Zn-binding ribosomal proteins"/>
    <property type="match status" value="1"/>
</dbReference>
<dbReference type="SMART" id="SM01402">
    <property type="entry name" value="Ribosomal_S27"/>
    <property type="match status" value="1"/>
</dbReference>
<evidence type="ECO:0000256" key="3">
    <source>
        <dbReference type="ARBA" id="ARBA00023274"/>
    </source>
</evidence>
<dbReference type="Pfam" id="PF01599">
    <property type="entry name" value="Ribosomal_S27"/>
    <property type="match status" value="1"/>
</dbReference>
<dbReference type="VEuPathDB" id="ToxoDB:EMH_0087410"/>
<keyword evidence="3" id="KW-0687">Ribonucleoprotein</keyword>
<evidence type="ECO:0000313" key="5">
    <source>
        <dbReference type="EMBL" id="CDJ34048.1"/>
    </source>
</evidence>
<gene>
    <name evidence="5" type="ORF">EMH_0087410</name>
</gene>
<keyword evidence="1" id="KW-0862">Zinc</keyword>
<evidence type="ECO:0000256" key="2">
    <source>
        <dbReference type="ARBA" id="ARBA00022980"/>
    </source>
</evidence>
<evidence type="ECO:0000259" key="4">
    <source>
        <dbReference type="SMART" id="SM01402"/>
    </source>
</evidence>
<sequence length="171" mass="18918">MFVQVQFLIEVFYGVLYFPSNTLRFNTFVLCIRGGTVDLGLRVGCGGAAGVAASVQRLFLGVSAVDDAVTLEEAGVEEESTLFQSLELLGAGKKRKRKTYTKPKKQKHKNKKVKLAVLKFYKVDDNNNVTRLRKECPSKTCGSGVFMAQHENRNYCGRCGITYILQAGGDH</sequence>
<dbReference type="InterPro" id="IPR011332">
    <property type="entry name" value="Ribosomal_zn-bd"/>
</dbReference>
<keyword evidence="6" id="KW-1185">Reference proteome</keyword>
<dbReference type="InterPro" id="IPR038582">
    <property type="entry name" value="Ribosomal_eS31_euk-type_sf"/>
</dbReference>
<evidence type="ECO:0000313" key="6">
    <source>
        <dbReference type="Proteomes" id="UP000030744"/>
    </source>
</evidence>
<dbReference type="GO" id="GO:0003735">
    <property type="term" value="F:structural constituent of ribosome"/>
    <property type="evidence" value="ECO:0007669"/>
    <property type="project" value="InterPro"/>
</dbReference>
<reference evidence="5" key="2">
    <citation type="submission" date="2013-10" db="EMBL/GenBank/DDBJ databases">
        <authorList>
            <person name="Aslett M."/>
        </authorList>
    </citation>
    <scope>NUCLEOTIDE SEQUENCE [LARGE SCALE GENOMIC DNA]</scope>
    <source>
        <strain evidence="5">Houghton</strain>
    </source>
</reference>
<dbReference type="RefSeq" id="XP_013356611.1">
    <property type="nucleotide sequence ID" value="XM_013501157.1"/>
</dbReference>
<accession>U6KEZ7</accession>
<name>U6KEZ7_9EIME</name>
<protein>
    <submittedName>
        <fullName evidence="5">Ubiquitin / ribosomal protein S27a fusion protein, putative</fullName>
    </submittedName>
</protein>
<dbReference type="GO" id="GO:1990904">
    <property type="term" value="C:ribonucleoprotein complex"/>
    <property type="evidence" value="ECO:0007669"/>
    <property type="project" value="UniProtKB-KW"/>
</dbReference>
<dbReference type="EMBL" id="HG686026">
    <property type="protein sequence ID" value="CDJ34048.1"/>
    <property type="molecule type" value="Genomic_DNA"/>
</dbReference>
<dbReference type="GeneID" id="25383044"/>
<reference evidence="5" key="1">
    <citation type="submission" date="2013-10" db="EMBL/GenBank/DDBJ databases">
        <title>Genomic analysis of the causative agents of coccidiosis in chickens.</title>
        <authorList>
            <person name="Reid A.J."/>
            <person name="Blake D."/>
            <person name="Billington K."/>
            <person name="Browne H."/>
            <person name="Dunn M."/>
            <person name="Hung S."/>
            <person name="Kawahara F."/>
            <person name="Miranda-Saavedra D."/>
            <person name="Mourier T."/>
            <person name="Nagra H."/>
            <person name="Otto T.D."/>
            <person name="Rawlings N."/>
            <person name="Sanchez A."/>
            <person name="Sanders M."/>
            <person name="Subramaniam C."/>
            <person name="Tay Y."/>
            <person name="Dear P."/>
            <person name="Doerig C."/>
            <person name="Gruber A."/>
            <person name="Parkinson J."/>
            <person name="Shirley M."/>
            <person name="Wan K.L."/>
            <person name="Berriman M."/>
            <person name="Tomley F."/>
            <person name="Pain A."/>
        </authorList>
    </citation>
    <scope>NUCLEOTIDE SEQUENCE [LARGE SCALE GENOMIC DNA]</scope>
    <source>
        <strain evidence="5">Houghton</strain>
    </source>
</reference>
<dbReference type="InterPro" id="IPR002906">
    <property type="entry name" value="Ribosomal_eS31"/>
</dbReference>
<dbReference type="GO" id="GO:0006412">
    <property type="term" value="P:translation"/>
    <property type="evidence" value="ECO:0007669"/>
    <property type="project" value="InterPro"/>
</dbReference>
<dbReference type="Gene3D" id="6.20.50.150">
    <property type="match status" value="1"/>
</dbReference>
<organism evidence="5 6">
    <name type="scientific">Eimeria mitis</name>
    <dbReference type="NCBI Taxonomy" id="44415"/>
    <lineage>
        <taxon>Eukaryota</taxon>
        <taxon>Sar</taxon>
        <taxon>Alveolata</taxon>
        <taxon>Apicomplexa</taxon>
        <taxon>Conoidasida</taxon>
        <taxon>Coccidia</taxon>
        <taxon>Eucoccidiorida</taxon>
        <taxon>Eimeriorina</taxon>
        <taxon>Eimeriidae</taxon>
        <taxon>Eimeria</taxon>
    </lineage>
</organism>
<evidence type="ECO:0000256" key="1">
    <source>
        <dbReference type="ARBA" id="ARBA00022833"/>
    </source>
</evidence>
<feature type="domain" description="Small ribosomal subunit protein eS31" evidence="4">
    <location>
        <begin position="117"/>
        <end position="162"/>
    </location>
</feature>
<dbReference type="NCBIfam" id="NF001669">
    <property type="entry name" value="PRK00432.1"/>
    <property type="match status" value="1"/>
</dbReference>
<keyword evidence="2 5" id="KW-0689">Ribosomal protein</keyword>
<proteinExistence type="predicted"/>
<dbReference type="GO" id="GO:0005840">
    <property type="term" value="C:ribosome"/>
    <property type="evidence" value="ECO:0007669"/>
    <property type="project" value="UniProtKB-KW"/>
</dbReference>